<gene>
    <name evidence="2" type="ORF">SAMN04489757_1366</name>
</gene>
<feature type="transmembrane region" description="Helical" evidence="1">
    <location>
        <begin position="83"/>
        <end position="107"/>
    </location>
</feature>
<reference evidence="2 3" key="1">
    <citation type="submission" date="2016-10" db="EMBL/GenBank/DDBJ databases">
        <authorList>
            <person name="de Groot N.N."/>
        </authorList>
    </citation>
    <scope>NUCLEOTIDE SEQUENCE [LARGE SCALE GENOMIC DNA]</scope>
    <source>
        <strain evidence="2 3">DSM 1283</strain>
    </source>
</reference>
<evidence type="ECO:0000313" key="3">
    <source>
        <dbReference type="Proteomes" id="UP000198806"/>
    </source>
</evidence>
<name>A0A1I5HX93_9FIRM</name>
<dbReference type="OrthoDB" id="9786132at2"/>
<dbReference type="EMBL" id="FOWD01000036">
    <property type="protein sequence ID" value="SFO52600.1"/>
    <property type="molecule type" value="Genomic_DNA"/>
</dbReference>
<sequence length="185" mass="21520">MRNNKYLFLFTLTFFTLGIVNIHFALLGFICMTLPIILLIKNQRKTWCQGYCPRSSLYTTIGKTKKWKSRNTPRFFIKGNMKWIMLLYFGISLSFITMSTIAVARGIKPAMEILRFLIIIPIPFKMPQLIDMIEIAPWVTHLAYRFYSMMMTTTILGLVLGLLYKPRTWCTVCPIATISDVILKK</sequence>
<dbReference type="RefSeq" id="WP_091687889.1">
    <property type="nucleotide sequence ID" value="NZ_BAABFM010000061.1"/>
</dbReference>
<feature type="transmembrane region" description="Helical" evidence="1">
    <location>
        <begin position="113"/>
        <end position="130"/>
    </location>
</feature>
<feature type="transmembrane region" description="Helical" evidence="1">
    <location>
        <begin position="6"/>
        <end position="39"/>
    </location>
</feature>
<evidence type="ECO:0000256" key="1">
    <source>
        <dbReference type="SAM" id="Phobius"/>
    </source>
</evidence>
<evidence type="ECO:0008006" key="4">
    <source>
        <dbReference type="Google" id="ProtNLM"/>
    </source>
</evidence>
<keyword evidence="1" id="KW-0472">Membrane</keyword>
<protein>
    <recommendedName>
        <fullName evidence="4">4Fe-4S binding domain-containing protein</fullName>
    </recommendedName>
</protein>
<keyword evidence="1" id="KW-1133">Transmembrane helix</keyword>
<dbReference type="AlphaFoldDB" id="A0A1I5HX93"/>
<proteinExistence type="predicted"/>
<keyword evidence="3" id="KW-1185">Reference proteome</keyword>
<evidence type="ECO:0000313" key="2">
    <source>
        <dbReference type="EMBL" id="SFO52600.1"/>
    </source>
</evidence>
<accession>A0A1I5HX93</accession>
<dbReference type="STRING" id="1527.SAMN04489757_1366"/>
<feature type="transmembrane region" description="Helical" evidence="1">
    <location>
        <begin position="142"/>
        <end position="164"/>
    </location>
</feature>
<keyword evidence="1" id="KW-0812">Transmembrane</keyword>
<dbReference type="Proteomes" id="UP000198806">
    <property type="component" value="Unassembled WGS sequence"/>
</dbReference>
<organism evidence="2 3">
    <name type="scientific">Anaerocolumna aminovalerica</name>
    <dbReference type="NCBI Taxonomy" id="1527"/>
    <lineage>
        <taxon>Bacteria</taxon>
        <taxon>Bacillati</taxon>
        <taxon>Bacillota</taxon>
        <taxon>Clostridia</taxon>
        <taxon>Lachnospirales</taxon>
        <taxon>Lachnospiraceae</taxon>
        <taxon>Anaerocolumna</taxon>
    </lineage>
</organism>